<dbReference type="Gene3D" id="2.60.40.3680">
    <property type="match status" value="2"/>
</dbReference>
<keyword evidence="4" id="KW-1185">Reference proteome</keyword>
<organism evidence="3 4">
    <name type="scientific">Alteriqipengyuania abyssalis</name>
    <dbReference type="NCBI Taxonomy" id="2860200"/>
    <lineage>
        <taxon>Bacteria</taxon>
        <taxon>Pseudomonadati</taxon>
        <taxon>Pseudomonadota</taxon>
        <taxon>Alphaproteobacteria</taxon>
        <taxon>Sphingomonadales</taxon>
        <taxon>Erythrobacteraceae</taxon>
        <taxon>Alteriqipengyuania</taxon>
    </lineage>
</organism>
<dbReference type="EMBL" id="JAHWXP010000002">
    <property type="protein sequence ID" value="MBY8337207.1"/>
    <property type="molecule type" value="Genomic_DNA"/>
</dbReference>
<accession>A0ABS7PH90</accession>
<proteinExistence type="predicted"/>
<comment type="caution">
    <text evidence="3">The sequence shown here is derived from an EMBL/GenBank/DDBJ whole genome shotgun (WGS) entry which is preliminary data.</text>
</comment>
<keyword evidence="1" id="KW-0732">Signal</keyword>
<evidence type="ECO:0000259" key="2">
    <source>
        <dbReference type="Pfam" id="PF14415"/>
    </source>
</evidence>
<protein>
    <submittedName>
        <fullName evidence="3">DUF4424 domain-containing protein</fullName>
    </submittedName>
</protein>
<feature type="signal peptide" evidence="1">
    <location>
        <begin position="1"/>
        <end position="20"/>
    </location>
</feature>
<dbReference type="Proteomes" id="UP000759298">
    <property type="component" value="Unassembled WGS sequence"/>
</dbReference>
<dbReference type="Pfam" id="PF14415">
    <property type="entry name" value="DUF4424"/>
    <property type="match status" value="1"/>
</dbReference>
<dbReference type="InterPro" id="IPR025538">
    <property type="entry name" value="DUF4424"/>
</dbReference>
<reference evidence="3 4" key="1">
    <citation type="submission" date="2021-07" db="EMBL/GenBank/DDBJ databases">
        <title>Alteriqipengyuania abyssalis NZ-12B nov, sp.nov isolated from deep sea sponge in pacific ocean.</title>
        <authorList>
            <person name="Tareen S."/>
            <person name="Wink J."/>
        </authorList>
    </citation>
    <scope>NUCLEOTIDE SEQUENCE [LARGE SCALE GENOMIC DNA]</scope>
    <source>
        <strain evidence="3 4">NZ-12B</strain>
    </source>
</reference>
<sequence>MPRAALLAAVGLLLASPIAANDSEAEIGLGGIVLKPSSALRLLKEDLYLSAELVTVDYVFENPTDEYVTTTIAFPMPAQPRGLVARDVYYDNTENWSGFDFSTHVDGRPVRLRQIDRAMIGTRDVSDLIASRGWPAAWALADELNPFAGLSEAELAPLLAEGWAVRDPLFGEQAVPAWDLVTYFVREQTFEPNSKVAVRHEYVPLVGGSAGSALYPQYRSDDSDSILTEYRTKYCLDDSILAGVDKRVANPSGDEAQQTYMGETWLSYVLSSGANWSGPIRDFRLVVDKGSPDNLVSFCMGGVTKISPTRFEVKKTNFEPSRDLDVLILSFFRYD</sequence>
<evidence type="ECO:0000256" key="1">
    <source>
        <dbReference type="SAM" id="SignalP"/>
    </source>
</evidence>
<feature type="domain" description="DUF4424" evidence="2">
    <location>
        <begin position="20"/>
        <end position="327"/>
    </location>
</feature>
<evidence type="ECO:0000313" key="4">
    <source>
        <dbReference type="Proteomes" id="UP000759298"/>
    </source>
</evidence>
<gene>
    <name evidence="3" type="ORF">KYN89_09105</name>
</gene>
<name>A0ABS7PH90_9SPHN</name>
<evidence type="ECO:0000313" key="3">
    <source>
        <dbReference type="EMBL" id="MBY8337207.1"/>
    </source>
</evidence>
<feature type="chain" id="PRO_5046898771" evidence="1">
    <location>
        <begin position="21"/>
        <end position="335"/>
    </location>
</feature>